<dbReference type="Proteomes" id="UP001165565">
    <property type="component" value="Unassembled WGS sequence"/>
</dbReference>
<dbReference type="EMBL" id="JANFAV010000024">
    <property type="protein sequence ID" value="MCW6537519.1"/>
    <property type="molecule type" value="Genomic_DNA"/>
</dbReference>
<name>A0AA41ZIF2_9SPHN</name>
<reference evidence="3" key="1">
    <citation type="submission" date="2022-06" db="EMBL/GenBank/DDBJ databases">
        <title>Sphingomonas sp. nov. isolated from rhizosphere soil of tomato.</title>
        <authorList>
            <person name="Dong H."/>
            <person name="Gao R."/>
        </authorList>
    </citation>
    <scope>NUCLEOTIDE SEQUENCE</scope>
    <source>
        <strain evidence="3">MMSM24</strain>
    </source>
</reference>
<protein>
    <submittedName>
        <fullName evidence="3">DUF2059 domain-containing protein</fullName>
    </submittedName>
</protein>
<evidence type="ECO:0000313" key="3">
    <source>
        <dbReference type="EMBL" id="MCW6537519.1"/>
    </source>
</evidence>
<accession>A0AA41ZIF2</accession>
<gene>
    <name evidence="3" type="ORF">NEE01_22295</name>
</gene>
<organism evidence="3 4">
    <name type="scientific">Sphingomonas lycopersici</name>
    <dbReference type="NCBI Taxonomy" id="2951807"/>
    <lineage>
        <taxon>Bacteria</taxon>
        <taxon>Pseudomonadati</taxon>
        <taxon>Pseudomonadota</taxon>
        <taxon>Alphaproteobacteria</taxon>
        <taxon>Sphingomonadales</taxon>
        <taxon>Sphingomonadaceae</taxon>
        <taxon>Sphingomonas</taxon>
    </lineage>
</organism>
<keyword evidence="4" id="KW-1185">Reference proteome</keyword>
<evidence type="ECO:0000256" key="1">
    <source>
        <dbReference type="SAM" id="MobiDB-lite"/>
    </source>
</evidence>
<keyword evidence="2" id="KW-0732">Signal</keyword>
<evidence type="ECO:0000256" key="2">
    <source>
        <dbReference type="SAM" id="SignalP"/>
    </source>
</evidence>
<proteinExistence type="predicted"/>
<feature type="region of interest" description="Disordered" evidence="1">
    <location>
        <begin position="212"/>
        <end position="233"/>
    </location>
</feature>
<dbReference type="AlphaFoldDB" id="A0AA41ZIF2"/>
<feature type="signal peptide" evidence="2">
    <location>
        <begin position="1"/>
        <end position="21"/>
    </location>
</feature>
<comment type="caution">
    <text evidence="3">The sequence shown here is derived from an EMBL/GenBank/DDBJ whole genome shotgun (WGS) entry which is preliminary data.</text>
</comment>
<feature type="chain" id="PRO_5041297679" evidence="2">
    <location>
        <begin position="22"/>
        <end position="233"/>
    </location>
</feature>
<dbReference type="RefSeq" id="WP_265271613.1">
    <property type="nucleotide sequence ID" value="NZ_JANFAV010000024.1"/>
</dbReference>
<evidence type="ECO:0000313" key="4">
    <source>
        <dbReference type="Proteomes" id="UP001165565"/>
    </source>
</evidence>
<sequence>MMLRHALCAAALFAAPTPLLAEPVTEAPAALPAPDPARLVAARPVIDALWPLGTYARVMHATMDQVVQGTMMRMFDMKPHEFAKNMGLPADASKAKDVHPDETLGQAADRADPYFRERMRITMKVMGDEMATLMTEIEPGVRDALTASYARRFSVAELGDLQRFFATPTGKAYASDSMLLMMGPDMVNAMQAFVPKMMQAMPKIMAHVADATKHLPPPPKKTSTDAATGKDAK</sequence>